<name>A0A183DKF7_9BILA</name>
<dbReference type="EMBL" id="UYRT01029205">
    <property type="protein sequence ID" value="VDK69265.1"/>
    <property type="molecule type" value="Genomic_DNA"/>
</dbReference>
<protein>
    <submittedName>
        <fullName evidence="3">Secreted protein</fullName>
    </submittedName>
</protein>
<evidence type="ECO:0000313" key="3">
    <source>
        <dbReference type="WBParaSite" id="GPUH_0000920801-mRNA-1"/>
    </source>
</evidence>
<reference evidence="1 2" key="2">
    <citation type="submission" date="2018-11" db="EMBL/GenBank/DDBJ databases">
        <authorList>
            <consortium name="Pathogen Informatics"/>
        </authorList>
    </citation>
    <scope>NUCLEOTIDE SEQUENCE [LARGE SCALE GENOMIC DNA]</scope>
</reference>
<dbReference type="AlphaFoldDB" id="A0A183DKF7"/>
<gene>
    <name evidence="1" type="ORF">GPUH_LOCUS9199</name>
</gene>
<accession>A0A183DKF7</accession>
<dbReference type="Proteomes" id="UP000271098">
    <property type="component" value="Unassembled WGS sequence"/>
</dbReference>
<dbReference type="WBParaSite" id="GPUH_0000920801-mRNA-1">
    <property type="protein sequence ID" value="GPUH_0000920801-mRNA-1"/>
    <property type="gene ID" value="GPUH_0000920801"/>
</dbReference>
<evidence type="ECO:0000313" key="1">
    <source>
        <dbReference type="EMBL" id="VDK69265.1"/>
    </source>
</evidence>
<sequence>MTWAQLLVACLTLSAKASLKLIMLIFFVICTLFRFGYYLMTPERDEQEMEQAALPMPESTTHHYGSPNWPPVQHHRPCNYDVFGVRIPAADDTPPLTPQSTHEPETGMLLEHSICAYHNGNHEILATNVWFIGKYCCSRG</sequence>
<keyword evidence="2" id="KW-1185">Reference proteome</keyword>
<proteinExistence type="predicted"/>
<reference evidence="3" key="1">
    <citation type="submission" date="2016-06" db="UniProtKB">
        <authorList>
            <consortium name="WormBaseParasite"/>
        </authorList>
    </citation>
    <scope>IDENTIFICATION</scope>
</reference>
<organism evidence="3">
    <name type="scientific">Gongylonema pulchrum</name>
    <dbReference type="NCBI Taxonomy" id="637853"/>
    <lineage>
        <taxon>Eukaryota</taxon>
        <taxon>Metazoa</taxon>
        <taxon>Ecdysozoa</taxon>
        <taxon>Nematoda</taxon>
        <taxon>Chromadorea</taxon>
        <taxon>Rhabditida</taxon>
        <taxon>Spirurina</taxon>
        <taxon>Spiruromorpha</taxon>
        <taxon>Spiruroidea</taxon>
        <taxon>Gongylonematidae</taxon>
        <taxon>Gongylonema</taxon>
    </lineage>
</organism>
<evidence type="ECO:0000313" key="2">
    <source>
        <dbReference type="Proteomes" id="UP000271098"/>
    </source>
</evidence>